<dbReference type="Gene3D" id="3.40.50.620">
    <property type="entry name" value="HUPs"/>
    <property type="match status" value="1"/>
</dbReference>
<dbReference type="EMBL" id="QNUL01000020">
    <property type="protein sequence ID" value="REA58494.1"/>
    <property type="molecule type" value="Genomic_DNA"/>
</dbReference>
<dbReference type="InterPro" id="IPR051599">
    <property type="entry name" value="Cell_Envelope_Assoc"/>
</dbReference>
<evidence type="ECO:0000256" key="1">
    <source>
        <dbReference type="SAM" id="Phobius"/>
    </source>
</evidence>
<reference evidence="3 4" key="1">
    <citation type="submission" date="2018-07" db="EMBL/GenBank/DDBJ databases">
        <title>Dyadobacter roseus sp. nov., isolated from rose rhizosphere soil.</title>
        <authorList>
            <person name="Chen L."/>
        </authorList>
    </citation>
    <scope>NUCLEOTIDE SEQUENCE [LARGE SCALE GENOMIC DNA]</scope>
    <source>
        <strain evidence="3 4">RS19</strain>
    </source>
</reference>
<dbReference type="AlphaFoldDB" id="A0A3D8Y6Q1"/>
<evidence type="ECO:0000259" key="2">
    <source>
        <dbReference type="Pfam" id="PF02698"/>
    </source>
</evidence>
<sequence>MFYFLSKAIVFLIMPFSIFFVLFIAGILYKNKKRKQLMLLLSFGWLFIISNTWIVSKAFRWWEWPFTNISDVSKNYDVGIVLSGGMTEPMPPGTDHVSMGPTSDRFTQAFLLYKAGKIKKIFITGTSLPQQIAQNMGETRQAAYMLVKWGVKSEDILFEEQARNTRENAVNAKLALNSRFPNGNYLLITTSSHMHRSMKCFEKIGMKTDAYPANMNGRLYAWSFENFFIPDTQALSDFDSLWHEWVGFVMYKLMGYC</sequence>
<feature type="transmembrane region" description="Helical" evidence="1">
    <location>
        <begin position="6"/>
        <end position="29"/>
    </location>
</feature>
<protein>
    <submittedName>
        <fullName evidence="3">YdcF family protein</fullName>
    </submittedName>
</protein>
<keyword evidence="1" id="KW-0472">Membrane</keyword>
<accession>A0A3D8Y6Q1</accession>
<dbReference type="RefSeq" id="WP_115832828.1">
    <property type="nucleotide sequence ID" value="NZ_QNUL01000020.1"/>
</dbReference>
<dbReference type="OrthoDB" id="9782395at2"/>
<keyword evidence="1" id="KW-0812">Transmembrane</keyword>
<dbReference type="PANTHER" id="PTHR30336">
    <property type="entry name" value="INNER MEMBRANE PROTEIN, PROBABLE PERMEASE"/>
    <property type="match status" value="1"/>
</dbReference>
<dbReference type="Proteomes" id="UP000256373">
    <property type="component" value="Unassembled WGS sequence"/>
</dbReference>
<dbReference type="GO" id="GO:0005886">
    <property type="term" value="C:plasma membrane"/>
    <property type="evidence" value="ECO:0007669"/>
    <property type="project" value="TreeGrafter"/>
</dbReference>
<comment type="caution">
    <text evidence="3">The sequence shown here is derived from an EMBL/GenBank/DDBJ whole genome shotgun (WGS) entry which is preliminary data.</text>
</comment>
<dbReference type="InterPro" id="IPR003848">
    <property type="entry name" value="DUF218"/>
</dbReference>
<dbReference type="GO" id="GO:0000270">
    <property type="term" value="P:peptidoglycan metabolic process"/>
    <property type="evidence" value="ECO:0007669"/>
    <property type="project" value="TreeGrafter"/>
</dbReference>
<keyword evidence="4" id="KW-1185">Reference proteome</keyword>
<feature type="transmembrane region" description="Helical" evidence="1">
    <location>
        <begin position="36"/>
        <end position="55"/>
    </location>
</feature>
<dbReference type="Pfam" id="PF02698">
    <property type="entry name" value="DUF218"/>
    <property type="match status" value="1"/>
</dbReference>
<dbReference type="GO" id="GO:0043164">
    <property type="term" value="P:Gram-negative-bacterium-type cell wall biogenesis"/>
    <property type="evidence" value="ECO:0007669"/>
    <property type="project" value="TreeGrafter"/>
</dbReference>
<dbReference type="InterPro" id="IPR014729">
    <property type="entry name" value="Rossmann-like_a/b/a_fold"/>
</dbReference>
<dbReference type="CDD" id="cd06259">
    <property type="entry name" value="YdcF-like"/>
    <property type="match status" value="1"/>
</dbReference>
<keyword evidence="1" id="KW-1133">Transmembrane helix</keyword>
<name>A0A3D8Y6Q1_9BACT</name>
<dbReference type="PANTHER" id="PTHR30336:SF4">
    <property type="entry name" value="ENVELOPE BIOGENESIS FACTOR ELYC"/>
    <property type="match status" value="1"/>
</dbReference>
<proteinExistence type="predicted"/>
<evidence type="ECO:0000313" key="4">
    <source>
        <dbReference type="Proteomes" id="UP000256373"/>
    </source>
</evidence>
<organism evidence="3 4">
    <name type="scientific">Dyadobacter luteus</name>
    <dbReference type="NCBI Taxonomy" id="2259619"/>
    <lineage>
        <taxon>Bacteria</taxon>
        <taxon>Pseudomonadati</taxon>
        <taxon>Bacteroidota</taxon>
        <taxon>Cytophagia</taxon>
        <taxon>Cytophagales</taxon>
        <taxon>Spirosomataceae</taxon>
        <taxon>Dyadobacter</taxon>
    </lineage>
</organism>
<feature type="domain" description="DUF218" evidence="2">
    <location>
        <begin position="78"/>
        <end position="247"/>
    </location>
</feature>
<evidence type="ECO:0000313" key="3">
    <source>
        <dbReference type="EMBL" id="REA58494.1"/>
    </source>
</evidence>
<gene>
    <name evidence="3" type="ORF">DSL64_20615</name>
</gene>